<dbReference type="PANTHER" id="PTHR43673">
    <property type="entry name" value="NAD(P)H NITROREDUCTASE YDGI-RELATED"/>
    <property type="match status" value="1"/>
</dbReference>
<dbReference type="Proteomes" id="UP000548476">
    <property type="component" value="Unassembled WGS sequence"/>
</dbReference>
<evidence type="ECO:0000313" key="4">
    <source>
        <dbReference type="EMBL" id="MBB6035297.1"/>
    </source>
</evidence>
<dbReference type="RefSeq" id="WP_184788144.1">
    <property type="nucleotide sequence ID" value="NZ_BONT01000004.1"/>
</dbReference>
<dbReference type="Gene3D" id="3.40.109.10">
    <property type="entry name" value="NADH Oxidase"/>
    <property type="match status" value="1"/>
</dbReference>
<comment type="similarity">
    <text evidence="1">Belongs to the nitroreductase family.</text>
</comment>
<sequence length="188" mass="20369">MSDRHAVTSVPLHDLLATRYSTRAFDPEYTVTDEEVTALLEAARWAPSAGNSQPARYIVGRRGDDRFDRVLAALNDGNRGWARHASLLIVAVRLTANDKGPMPRSGAYDVGQAMAHLTVQASADRLTVRQMAGFDRDAITTAFALADNLEPLTVAAVGRADDPKKLPGDLRGPDDAPRVRLPLSELVL</sequence>
<name>A0A841FPV2_9ACTN</name>
<evidence type="ECO:0000259" key="3">
    <source>
        <dbReference type="Pfam" id="PF00881"/>
    </source>
</evidence>
<dbReference type="SUPFAM" id="SSF55469">
    <property type="entry name" value="FMN-dependent nitroreductase-like"/>
    <property type="match status" value="1"/>
</dbReference>
<dbReference type="GO" id="GO:0016491">
    <property type="term" value="F:oxidoreductase activity"/>
    <property type="evidence" value="ECO:0007669"/>
    <property type="project" value="UniProtKB-KW"/>
</dbReference>
<dbReference type="InterPro" id="IPR029479">
    <property type="entry name" value="Nitroreductase"/>
</dbReference>
<feature type="domain" description="Nitroreductase" evidence="3">
    <location>
        <begin position="17"/>
        <end position="74"/>
    </location>
</feature>
<keyword evidence="2" id="KW-0560">Oxidoreductase</keyword>
<dbReference type="CDD" id="cd02138">
    <property type="entry name" value="TdsD-like"/>
    <property type="match status" value="1"/>
</dbReference>
<dbReference type="EMBL" id="JACHGT010000006">
    <property type="protein sequence ID" value="MBB6035297.1"/>
    <property type="molecule type" value="Genomic_DNA"/>
</dbReference>
<dbReference type="PANTHER" id="PTHR43673:SF10">
    <property type="entry name" value="NADH DEHYDROGENASE_NAD(P)H NITROREDUCTASE XCC3605-RELATED"/>
    <property type="match status" value="1"/>
</dbReference>
<dbReference type="InterPro" id="IPR000415">
    <property type="entry name" value="Nitroreductase-like"/>
</dbReference>
<evidence type="ECO:0000313" key="5">
    <source>
        <dbReference type="Proteomes" id="UP000548476"/>
    </source>
</evidence>
<organism evidence="4 5">
    <name type="scientific">Phytomonospora endophytica</name>
    <dbReference type="NCBI Taxonomy" id="714109"/>
    <lineage>
        <taxon>Bacteria</taxon>
        <taxon>Bacillati</taxon>
        <taxon>Actinomycetota</taxon>
        <taxon>Actinomycetes</taxon>
        <taxon>Micromonosporales</taxon>
        <taxon>Micromonosporaceae</taxon>
        <taxon>Phytomonospora</taxon>
    </lineage>
</organism>
<dbReference type="AlphaFoldDB" id="A0A841FPV2"/>
<accession>A0A841FPV2</accession>
<protein>
    <submittedName>
        <fullName evidence="4">Nitroreductase</fullName>
    </submittedName>
</protein>
<dbReference type="Pfam" id="PF00881">
    <property type="entry name" value="Nitroreductase"/>
    <property type="match status" value="1"/>
</dbReference>
<reference evidence="4 5" key="1">
    <citation type="submission" date="2020-08" db="EMBL/GenBank/DDBJ databases">
        <title>Genomic Encyclopedia of Type Strains, Phase IV (KMG-IV): sequencing the most valuable type-strain genomes for metagenomic binning, comparative biology and taxonomic classification.</title>
        <authorList>
            <person name="Goeker M."/>
        </authorList>
    </citation>
    <scope>NUCLEOTIDE SEQUENCE [LARGE SCALE GENOMIC DNA]</scope>
    <source>
        <strain evidence="4 5">YIM 65646</strain>
    </source>
</reference>
<keyword evidence="5" id="KW-1185">Reference proteome</keyword>
<gene>
    <name evidence="4" type="ORF">HNR73_003154</name>
</gene>
<comment type="caution">
    <text evidence="4">The sequence shown here is derived from an EMBL/GenBank/DDBJ whole genome shotgun (WGS) entry which is preliminary data.</text>
</comment>
<proteinExistence type="inferred from homology"/>
<evidence type="ECO:0000256" key="1">
    <source>
        <dbReference type="ARBA" id="ARBA00007118"/>
    </source>
</evidence>
<evidence type="ECO:0000256" key="2">
    <source>
        <dbReference type="ARBA" id="ARBA00023002"/>
    </source>
</evidence>